<feature type="compositionally biased region" description="Low complexity" evidence="1">
    <location>
        <begin position="43"/>
        <end position="60"/>
    </location>
</feature>
<proteinExistence type="predicted"/>
<name>A0A426Y1C9_ENSVE</name>
<organism evidence="2 3">
    <name type="scientific">Ensete ventricosum</name>
    <name type="common">Abyssinian banana</name>
    <name type="synonym">Musa ensete</name>
    <dbReference type="NCBI Taxonomy" id="4639"/>
    <lineage>
        <taxon>Eukaryota</taxon>
        <taxon>Viridiplantae</taxon>
        <taxon>Streptophyta</taxon>
        <taxon>Embryophyta</taxon>
        <taxon>Tracheophyta</taxon>
        <taxon>Spermatophyta</taxon>
        <taxon>Magnoliopsida</taxon>
        <taxon>Liliopsida</taxon>
        <taxon>Zingiberales</taxon>
        <taxon>Musaceae</taxon>
        <taxon>Ensete</taxon>
    </lineage>
</organism>
<gene>
    <name evidence="2" type="ORF">B296_00055049</name>
</gene>
<dbReference type="Proteomes" id="UP000287651">
    <property type="component" value="Unassembled WGS sequence"/>
</dbReference>
<comment type="caution">
    <text evidence="2">The sequence shown here is derived from an EMBL/GenBank/DDBJ whole genome shotgun (WGS) entry which is preliminary data.</text>
</comment>
<feature type="region of interest" description="Disordered" evidence="1">
    <location>
        <begin position="43"/>
        <end position="76"/>
    </location>
</feature>
<evidence type="ECO:0000313" key="3">
    <source>
        <dbReference type="Proteomes" id="UP000287651"/>
    </source>
</evidence>
<evidence type="ECO:0000256" key="1">
    <source>
        <dbReference type="SAM" id="MobiDB-lite"/>
    </source>
</evidence>
<evidence type="ECO:0000313" key="2">
    <source>
        <dbReference type="EMBL" id="RRT45559.1"/>
    </source>
</evidence>
<protein>
    <submittedName>
        <fullName evidence="2">Uncharacterized protein</fullName>
    </submittedName>
</protein>
<sequence>MDTLRVWRASSHFIGFASRAACAAATARANVRVRVRCCSSSSTASAAAAAEPPSTTVAPAYPGRRGRNLSSTSDRESIRAIRLKKANSFPSQNSSFFSCEESLLPLEIADELVIGSSGYAHQIASLSLLFFVRVN</sequence>
<reference evidence="2 3" key="1">
    <citation type="journal article" date="2014" name="Agronomy (Basel)">
        <title>A Draft Genome Sequence for Ensete ventricosum, the Drought-Tolerant Tree Against Hunger.</title>
        <authorList>
            <person name="Harrison J."/>
            <person name="Moore K.A."/>
            <person name="Paszkiewicz K."/>
            <person name="Jones T."/>
            <person name="Grant M."/>
            <person name="Ambacheew D."/>
            <person name="Muzemil S."/>
            <person name="Studholme D.J."/>
        </authorList>
    </citation>
    <scope>NUCLEOTIDE SEQUENCE [LARGE SCALE GENOMIC DNA]</scope>
</reference>
<dbReference type="AlphaFoldDB" id="A0A426Y1C9"/>
<accession>A0A426Y1C9</accession>
<dbReference type="EMBL" id="AMZH03015758">
    <property type="protein sequence ID" value="RRT45559.1"/>
    <property type="molecule type" value="Genomic_DNA"/>
</dbReference>